<dbReference type="InterPro" id="IPR036165">
    <property type="entry name" value="YefM-like_sf"/>
</dbReference>
<dbReference type="InterPro" id="IPR006442">
    <property type="entry name" value="Antitoxin_Phd/YefM"/>
</dbReference>
<comment type="caution">
    <text evidence="3">The sequence shown here is derived from an EMBL/GenBank/DDBJ whole genome shotgun (WGS) entry which is preliminary data.</text>
</comment>
<evidence type="ECO:0000313" key="4">
    <source>
        <dbReference type="Proteomes" id="UP000215455"/>
    </source>
</evidence>
<protein>
    <recommendedName>
        <fullName evidence="2">Antitoxin</fullName>
    </recommendedName>
</protein>
<proteinExistence type="inferred from homology"/>
<evidence type="ECO:0000256" key="2">
    <source>
        <dbReference type="RuleBase" id="RU362080"/>
    </source>
</evidence>
<dbReference type="Pfam" id="PF02604">
    <property type="entry name" value="PhdYeFM_antitox"/>
    <property type="match status" value="1"/>
</dbReference>
<dbReference type="EMBL" id="NIWU01000008">
    <property type="protein sequence ID" value="OXR28264.1"/>
    <property type="molecule type" value="Genomic_DNA"/>
</dbReference>
<reference evidence="3 4" key="1">
    <citation type="submission" date="2017-06" db="EMBL/GenBank/DDBJ databases">
        <authorList>
            <person name="Furmanczyk E.M."/>
        </authorList>
    </citation>
    <scope>NUCLEOTIDE SEQUENCE [LARGE SCALE GENOMIC DNA]</scope>
    <source>
        <strain evidence="3 4">DSM 16611</strain>
    </source>
</reference>
<organism evidence="3 4">
    <name type="scientific">Pseudomonas umsongensis</name>
    <dbReference type="NCBI Taxonomy" id="198618"/>
    <lineage>
        <taxon>Bacteria</taxon>
        <taxon>Pseudomonadati</taxon>
        <taxon>Pseudomonadota</taxon>
        <taxon>Gammaproteobacteria</taxon>
        <taxon>Pseudomonadales</taxon>
        <taxon>Pseudomonadaceae</taxon>
        <taxon>Pseudomonas</taxon>
    </lineage>
</organism>
<comment type="function">
    <text evidence="2">Antitoxin component of a type II toxin-antitoxin (TA) system.</text>
</comment>
<name>A0ABX4DNF1_9PSED</name>
<dbReference type="Gene3D" id="3.40.1620.10">
    <property type="entry name" value="YefM-like domain"/>
    <property type="match status" value="1"/>
</dbReference>
<gene>
    <name evidence="3" type="ORF">PSUM_27520</name>
</gene>
<evidence type="ECO:0000313" key="3">
    <source>
        <dbReference type="EMBL" id="OXR28264.1"/>
    </source>
</evidence>
<evidence type="ECO:0000256" key="1">
    <source>
        <dbReference type="ARBA" id="ARBA00009981"/>
    </source>
</evidence>
<sequence length="61" mass="7037">MAEERWSVAQAATHFDELLDQVITTRKPIFIDGERRSAVLISIEEWNAIQGELRLRVLSNL</sequence>
<dbReference type="RefSeq" id="WP_083349485.1">
    <property type="nucleotide sequence ID" value="NZ_LT629767.1"/>
</dbReference>
<comment type="similarity">
    <text evidence="1 2">Belongs to the phD/YefM antitoxin family.</text>
</comment>
<dbReference type="Proteomes" id="UP000215455">
    <property type="component" value="Unassembled WGS sequence"/>
</dbReference>
<dbReference type="NCBIfam" id="TIGR01552">
    <property type="entry name" value="phd_fam"/>
    <property type="match status" value="1"/>
</dbReference>
<keyword evidence="4" id="KW-1185">Reference proteome</keyword>
<dbReference type="SUPFAM" id="SSF143120">
    <property type="entry name" value="YefM-like"/>
    <property type="match status" value="1"/>
</dbReference>
<accession>A0ABX4DNF1</accession>